<feature type="region of interest" description="Disordered" evidence="1">
    <location>
        <begin position="28"/>
        <end position="51"/>
    </location>
</feature>
<organism evidence="3 4">
    <name type="scientific">Aeromicrobium alkaliterrae</name>
    <dbReference type="NCBI Taxonomy" id="302168"/>
    <lineage>
        <taxon>Bacteria</taxon>
        <taxon>Bacillati</taxon>
        <taxon>Actinomycetota</taxon>
        <taxon>Actinomycetes</taxon>
        <taxon>Propionibacteriales</taxon>
        <taxon>Nocardioidaceae</taxon>
        <taxon>Aeromicrobium</taxon>
    </lineage>
</organism>
<dbReference type="RefSeq" id="WP_344199473.1">
    <property type="nucleotide sequence ID" value="NZ_BAAAME010000003.1"/>
</dbReference>
<keyword evidence="2" id="KW-0732">Signal</keyword>
<comment type="caution">
    <text evidence="3">The sequence shown here is derived from an EMBL/GenBank/DDBJ whole genome shotgun (WGS) entry which is preliminary data.</text>
</comment>
<sequence>MTSRLRSRAAVSAVAALAVLALAACSGGGDDSADPSPSSSATTSDEPAGDDLTQEEFVSTVTAAMVESGSVHVVLNLGAGGAAGEGDIAVGQTPQDSAISMTVNGNEVLLVDGSYYVNLAQASGGMYLEVDPDGTGQFASTFGPVLEQAAPVSQLRLFESALVGFAVGEGTQEVDGVTTTPYVLTVDPAKVLSAAQVALVEGALPPTMDVTLYLGPDDLPRRVVSTIAGADLTIEYSAWGEPVDIEAPPADLVTDGAPFGL</sequence>
<evidence type="ECO:0000313" key="4">
    <source>
        <dbReference type="Proteomes" id="UP001501057"/>
    </source>
</evidence>
<accession>A0ABP4VRB7</accession>
<evidence type="ECO:0000256" key="2">
    <source>
        <dbReference type="SAM" id="SignalP"/>
    </source>
</evidence>
<gene>
    <name evidence="3" type="ORF">GCM10009710_14830</name>
</gene>
<evidence type="ECO:0000256" key="1">
    <source>
        <dbReference type="SAM" id="MobiDB-lite"/>
    </source>
</evidence>
<feature type="compositionally biased region" description="Low complexity" evidence="1">
    <location>
        <begin position="34"/>
        <end position="45"/>
    </location>
</feature>
<dbReference type="SUPFAM" id="SSF89392">
    <property type="entry name" value="Prokaryotic lipoproteins and lipoprotein localization factors"/>
    <property type="match status" value="1"/>
</dbReference>
<name>A0ABP4VRB7_9ACTN</name>
<feature type="signal peptide" evidence="2">
    <location>
        <begin position="1"/>
        <end position="23"/>
    </location>
</feature>
<dbReference type="InterPro" id="IPR029046">
    <property type="entry name" value="LolA/LolB/LppX"/>
</dbReference>
<proteinExistence type="predicted"/>
<dbReference type="Gene3D" id="2.50.20.20">
    <property type="match status" value="1"/>
</dbReference>
<evidence type="ECO:0008006" key="5">
    <source>
        <dbReference type="Google" id="ProtNLM"/>
    </source>
</evidence>
<protein>
    <recommendedName>
        <fullName evidence="5">LppX_LprAFG lipoprotein</fullName>
    </recommendedName>
</protein>
<dbReference type="Proteomes" id="UP001501057">
    <property type="component" value="Unassembled WGS sequence"/>
</dbReference>
<dbReference type="PROSITE" id="PS51257">
    <property type="entry name" value="PROKAR_LIPOPROTEIN"/>
    <property type="match status" value="1"/>
</dbReference>
<evidence type="ECO:0000313" key="3">
    <source>
        <dbReference type="EMBL" id="GAA1735452.1"/>
    </source>
</evidence>
<dbReference type="EMBL" id="BAAAME010000003">
    <property type="protein sequence ID" value="GAA1735452.1"/>
    <property type="molecule type" value="Genomic_DNA"/>
</dbReference>
<reference evidence="4" key="1">
    <citation type="journal article" date="2019" name="Int. J. Syst. Evol. Microbiol.">
        <title>The Global Catalogue of Microorganisms (GCM) 10K type strain sequencing project: providing services to taxonomists for standard genome sequencing and annotation.</title>
        <authorList>
            <consortium name="The Broad Institute Genomics Platform"/>
            <consortium name="The Broad Institute Genome Sequencing Center for Infectious Disease"/>
            <person name="Wu L."/>
            <person name="Ma J."/>
        </authorList>
    </citation>
    <scope>NUCLEOTIDE SEQUENCE [LARGE SCALE GENOMIC DNA]</scope>
    <source>
        <strain evidence="4">JCM 13518</strain>
    </source>
</reference>
<feature type="chain" id="PRO_5045824467" description="LppX_LprAFG lipoprotein" evidence="2">
    <location>
        <begin position="24"/>
        <end position="261"/>
    </location>
</feature>
<keyword evidence="4" id="KW-1185">Reference proteome</keyword>